<reference evidence="1 2" key="1">
    <citation type="journal article" date="2011" name="J. Bacteriol.">
        <title>Genome sequence of Brevibacillus laterosporus LMG 15441, a pathogen of invertebrates.</title>
        <authorList>
            <person name="Djukic M."/>
            <person name="Poehlein A."/>
            <person name="Thurmer A."/>
            <person name="Daniel R."/>
        </authorList>
    </citation>
    <scope>NUCLEOTIDE SEQUENCE [LARGE SCALE GENOMIC DNA]</scope>
    <source>
        <strain evidence="1 2">LMG 15441</strain>
    </source>
</reference>
<organism evidence="1 2">
    <name type="scientific">Brevibacillus laterosporus LMG 15441</name>
    <dbReference type="NCBI Taxonomy" id="1042163"/>
    <lineage>
        <taxon>Bacteria</taxon>
        <taxon>Bacillati</taxon>
        <taxon>Bacillota</taxon>
        <taxon>Bacilli</taxon>
        <taxon>Bacillales</taxon>
        <taxon>Paenibacillaceae</taxon>
        <taxon>Brevibacillus</taxon>
    </lineage>
</organism>
<dbReference type="HOGENOM" id="CLU_2491751_0_0_9"/>
<evidence type="ECO:0000313" key="1">
    <source>
        <dbReference type="EMBL" id="AIG26345.1"/>
    </source>
</evidence>
<accession>A0A075R9Y1</accession>
<keyword evidence="2" id="KW-1185">Reference proteome</keyword>
<name>A0A075R9Y1_BRELA</name>
<dbReference type="KEGG" id="blr:BRLA_c020240"/>
<dbReference type="Proteomes" id="UP000005850">
    <property type="component" value="Chromosome"/>
</dbReference>
<protein>
    <submittedName>
        <fullName evidence="1">Uncharacterized protein</fullName>
    </submittedName>
</protein>
<dbReference type="AlphaFoldDB" id="A0A075R9Y1"/>
<sequence>MARGIMTGMTMYTSVQIGARLIMVATIMQAPITVIKTSSMRAAHIKATGIAPALKAHLEADLVAGLILRVAEASPKECSLEQAIRI</sequence>
<dbReference type="EMBL" id="CP007806">
    <property type="protein sequence ID" value="AIG26345.1"/>
    <property type="molecule type" value="Genomic_DNA"/>
</dbReference>
<evidence type="ECO:0000313" key="2">
    <source>
        <dbReference type="Proteomes" id="UP000005850"/>
    </source>
</evidence>
<dbReference type="RefSeq" id="WP_041752079.1">
    <property type="nucleotide sequence ID" value="NZ_CP007806.1"/>
</dbReference>
<proteinExistence type="predicted"/>
<gene>
    <name evidence="1" type="ORF">BRLA_c020240</name>
</gene>